<protein>
    <submittedName>
        <fullName evidence="1">Uncharacterized protein</fullName>
    </submittedName>
</protein>
<comment type="caution">
    <text evidence="1">The sequence shown here is derived from an EMBL/GenBank/DDBJ whole genome shotgun (WGS) entry which is preliminary data.</text>
</comment>
<name>A0A139IMI0_9PEZI</name>
<evidence type="ECO:0000313" key="2">
    <source>
        <dbReference type="Proteomes" id="UP000073492"/>
    </source>
</evidence>
<accession>A0A139IMI0</accession>
<dbReference type="AlphaFoldDB" id="A0A139IMI0"/>
<reference evidence="1 2" key="1">
    <citation type="submission" date="2015-07" db="EMBL/GenBank/DDBJ databases">
        <title>Comparative genomics of the Sigatoka disease complex on banana suggests a link between parallel evolutionary changes in Pseudocercospora fijiensis and Pseudocercospora eumusae and increased virulence on the banana host.</title>
        <authorList>
            <person name="Chang T.-C."/>
            <person name="Salvucci A."/>
            <person name="Crous P.W."/>
            <person name="Stergiopoulos I."/>
        </authorList>
    </citation>
    <scope>NUCLEOTIDE SEQUENCE [LARGE SCALE GENOMIC DNA]</scope>
    <source>
        <strain evidence="1 2">CBS 116634</strain>
    </source>
</reference>
<evidence type="ECO:0000313" key="1">
    <source>
        <dbReference type="EMBL" id="KXT15929.1"/>
    </source>
</evidence>
<gene>
    <name evidence="1" type="ORF">AC579_1432</name>
</gene>
<organism evidence="1 2">
    <name type="scientific">Pseudocercospora musae</name>
    <dbReference type="NCBI Taxonomy" id="113226"/>
    <lineage>
        <taxon>Eukaryota</taxon>
        <taxon>Fungi</taxon>
        <taxon>Dikarya</taxon>
        <taxon>Ascomycota</taxon>
        <taxon>Pezizomycotina</taxon>
        <taxon>Dothideomycetes</taxon>
        <taxon>Dothideomycetidae</taxon>
        <taxon>Mycosphaerellales</taxon>
        <taxon>Mycosphaerellaceae</taxon>
        <taxon>Pseudocercospora</taxon>
    </lineage>
</organism>
<dbReference type="EMBL" id="LFZO01000047">
    <property type="protein sequence ID" value="KXT15929.1"/>
    <property type="molecule type" value="Genomic_DNA"/>
</dbReference>
<sequence length="212" mass="22556">MAQCMSTIAISGFDALSKSDDAPARSIQSTASREGVRGDSTPPGIAGYEYAALGGSGLPMQLPTATCEVAVCKLVTISQTWSSFSAVGQVFCRSTRALRGAIDIYRLQALHARSTSTVQRHYTSTRTTRSHLGDPLHQDSVCATVRLCNGPACGKAERPAEFRALLMTRRQSAIASCGDRRDGCLQGAVQGHRASDVERKTAPIAPLNSKRV</sequence>
<keyword evidence="2" id="KW-1185">Reference proteome</keyword>
<proteinExistence type="predicted"/>
<dbReference type="OrthoDB" id="2288358at2759"/>
<dbReference type="Proteomes" id="UP000073492">
    <property type="component" value="Unassembled WGS sequence"/>
</dbReference>